<name>A0A5C5VYD3_9BACT</name>
<comment type="caution">
    <text evidence="2">The sequence shown here is derived from an EMBL/GenBank/DDBJ whole genome shotgun (WGS) entry which is preliminary data.</text>
</comment>
<dbReference type="Proteomes" id="UP000318995">
    <property type="component" value="Unassembled WGS sequence"/>
</dbReference>
<evidence type="ECO:0000313" key="3">
    <source>
        <dbReference type="Proteomes" id="UP000318995"/>
    </source>
</evidence>
<evidence type="ECO:0000256" key="1">
    <source>
        <dbReference type="SAM" id="MobiDB-lite"/>
    </source>
</evidence>
<accession>A0A5C5VYD3</accession>
<organism evidence="2 3">
    <name type="scientific">Botrimarina hoheduenensis</name>
    <dbReference type="NCBI Taxonomy" id="2528000"/>
    <lineage>
        <taxon>Bacteria</taxon>
        <taxon>Pseudomonadati</taxon>
        <taxon>Planctomycetota</taxon>
        <taxon>Planctomycetia</taxon>
        <taxon>Pirellulales</taxon>
        <taxon>Lacipirellulaceae</taxon>
        <taxon>Botrimarina</taxon>
    </lineage>
</organism>
<sequence length="111" mass="12087">MRLGLATKGRTRNGSAQEGQTDTLTRSLARADSGGPQETENGPAEMAQRGRSAQFMLIVRAKPTQRRGSTPATLLAFPRVGFDQAWNELPQPHDFTALGFSNVKPRFSMPS</sequence>
<reference evidence="2 3" key="1">
    <citation type="submission" date="2019-02" db="EMBL/GenBank/DDBJ databases">
        <title>Deep-cultivation of Planctomycetes and their phenomic and genomic characterization uncovers novel biology.</title>
        <authorList>
            <person name="Wiegand S."/>
            <person name="Jogler M."/>
            <person name="Boedeker C."/>
            <person name="Pinto D."/>
            <person name="Vollmers J."/>
            <person name="Rivas-Marin E."/>
            <person name="Kohn T."/>
            <person name="Peeters S.H."/>
            <person name="Heuer A."/>
            <person name="Rast P."/>
            <person name="Oberbeckmann S."/>
            <person name="Bunk B."/>
            <person name="Jeske O."/>
            <person name="Meyerdierks A."/>
            <person name="Storesund J.E."/>
            <person name="Kallscheuer N."/>
            <person name="Luecker S."/>
            <person name="Lage O.M."/>
            <person name="Pohl T."/>
            <person name="Merkel B.J."/>
            <person name="Hornburger P."/>
            <person name="Mueller R.-W."/>
            <person name="Bruemmer F."/>
            <person name="Labrenz M."/>
            <person name="Spormann A.M."/>
            <person name="Op Den Camp H."/>
            <person name="Overmann J."/>
            <person name="Amann R."/>
            <person name="Jetten M.S.M."/>
            <person name="Mascher T."/>
            <person name="Medema M.H."/>
            <person name="Devos D.P."/>
            <person name="Kaster A.-K."/>
            <person name="Ovreas L."/>
            <person name="Rohde M."/>
            <person name="Galperin M.Y."/>
            <person name="Jogler C."/>
        </authorList>
    </citation>
    <scope>NUCLEOTIDE SEQUENCE [LARGE SCALE GENOMIC DNA]</scope>
    <source>
        <strain evidence="2 3">Pla111</strain>
    </source>
</reference>
<gene>
    <name evidence="2" type="ORF">Pla111_27220</name>
</gene>
<dbReference type="AlphaFoldDB" id="A0A5C5VYD3"/>
<protein>
    <submittedName>
        <fullName evidence="2">Uncharacterized protein</fullName>
    </submittedName>
</protein>
<dbReference type="EMBL" id="SJPH01000006">
    <property type="protein sequence ID" value="TWT42749.1"/>
    <property type="molecule type" value="Genomic_DNA"/>
</dbReference>
<feature type="region of interest" description="Disordered" evidence="1">
    <location>
        <begin position="1"/>
        <end position="48"/>
    </location>
</feature>
<keyword evidence="3" id="KW-1185">Reference proteome</keyword>
<evidence type="ECO:0000313" key="2">
    <source>
        <dbReference type="EMBL" id="TWT42749.1"/>
    </source>
</evidence>
<feature type="compositionally biased region" description="Polar residues" evidence="1">
    <location>
        <begin position="12"/>
        <end position="26"/>
    </location>
</feature>
<proteinExistence type="predicted"/>